<sequence length="151" mass="17429">MSKQQQRQYNDANFVVEDKNDPHRIFGYREGETQNANYNEADNAYVPADQRQDNIHSDFWSADNQDEERNDPAVFSQNQSDPDRHVAAEVAQSHNMGRSKESRMKSAQRASDTYEEATGNPLEVDKRKSIEKIDRRSTTHSLLLEGRVVQE</sequence>
<feature type="compositionally biased region" description="Basic and acidic residues" evidence="1">
    <location>
        <begin position="16"/>
        <end position="32"/>
    </location>
</feature>
<dbReference type="OrthoDB" id="2249393at2759"/>
<keyword evidence="3" id="KW-1185">Reference proteome</keyword>
<feature type="region of interest" description="Disordered" evidence="1">
    <location>
        <begin position="1"/>
        <end position="151"/>
    </location>
</feature>
<name>A0A068RSF9_9FUNG</name>
<evidence type="ECO:0000313" key="2">
    <source>
        <dbReference type="EMBL" id="CDH52645.1"/>
    </source>
</evidence>
<comment type="caution">
    <text evidence="2">The sequence shown here is derived from an EMBL/GenBank/DDBJ whole genome shotgun (WGS) entry which is preliminary data.</text>
</comment>
<dbReference type="EMBL" id="CBTN010000014">
    <property type="protein sequence ID" value="CDH52645.1"/>
    <property type="molecule type" value="Genomic_DNA"/>
</dbReference>
<organism evidence="2 3">
    <name type="scientific">Lichtheimia corymbifera JMRC:FSU:9682</name>
    <dbReference type="NCBI Taxonomy" id="1263082"/>
    <lineage>
        <taxon>Eukaryota</taxon>
        <taxon>Fungi</taxon>
        <taxon>Fungi incertae sedis</taxon>
        <taxon>Mucoromycota</taxon>
        <taxon>Mucoromycotina</taxon>
        <taxon>Mucoromycetes</taxon>
        <taxon>Mucorales</taxon>
        <taxon>Lichtheimiaceae</taxon>
        <taxon>Lichtheimia</taxon>
    </lineage>
</organism>
<dbReference type="Proteomes" id="UP000027586">
    <property type="component" value="Unassembled WGS sequence"/>
</dbReference>
<protein>
    <submittedName>
        <fullName evidence="2">Uncharacterized protein</fullName>
    </submittedName>
</protein>
<gene>
    <name evidence="2" type="ORF">LCOR_04097.1</name>
</gene>
<evidence type="ECO:0000313" key="3">
    <source>
        <dbReference type="Proteomes" id="UP000027586"/>
    </source>
</evidence>
<dbReference type="AlphaFoldDB" id="A0A068RSF9"/>
<feature type="compositionally biased region" description="Polar residues" evidence="1">
    <location>
        <begin position="1"/>
        <end position="11"/>
    </location>
</feature>
<feature type="compositionally biased region" description="Basic and acidic residues" evidence="1">
    <location>
        <begin position="123"/>
        <end position="137"/>
    </location>
</feature>
<proteinExistence type="predicted"/>
<accession>A0A068RSF9</accession>
<evidence type="ECO:0000256" key="1">
    <source>
        <dbReference type="SAM" id="MobiDB-lite"/>
    </source>
</evidence>
<dbReference type="VEuPathDB" id="FungiDB:LCOR_04097.1"/>
<reference evidence="2" key="1">
    <citation type="submission" date="2013-08" db="EMBL/GenBank/DDBJ databases">
        <title>Gene expansion shapes genome architecture in the human pathogen Lichtheimia corymbifera: an evolutionary genomics analysis in the ancient terrestrial Mucorales (Mucoromycotina).</title>
        <authorList>
            <person name="Schwartze V.U."/>
            <person name="Winter S."/>
            <person name="Shelest E."/>
            <person name="Marcet-Houben M."/>
            <person name="Horn F."/>
            <person name="Wehner S."/>
            <person name="Hoffmann K."/>
            <person name="Riege K."/>
            <person name="Sammeth M."/>
            <person name="Nowrousian M."/>
            <person name="Valiante V."/>
            <person name="Linde J."/>
            <person name="Jacobsen I.D."/>
            <person name="Marz M."/>
            <person name="Brakhage A.A."/>
            <person name="Gabaldon T."/>
            <person name="Bocker S."/>
            <person name="Voigt K."/>
        </authorList>
    </citation>
    <scope>NUCLEOTIDE SEQUENCE [LARGE SCALE GENOMIC DNA]</scope>
    <source>
        <strain evidence="2">FSU 9682</strain>
    </source>
</reference>